<reference evidence="1 2" key="1">
    <citation type="submission" date="2016-11" db="EMBL/GenBank/DDBJ databases">
        <authorList>
            <person name="Jaros S."/>
            <person name="Januszkiewicz K."/>
            <person name="Wedrychowicz H."/>
        </authorList>
    </citation>
    <scope>NUCLEOTIDE SEQUENCE [LARGE SCALE GENOMIC DNA]</scope>
    <source>
        <strain evidence="1 2">GAS138</strain>
    </source>
</reference>
<dbReference type="AlphaFoldDB" id="A0A1M5PTA3"/>
<name>A0A1M5PTA3_9BRAD</name>
<dbReference type="RefSeq" id="WP_079602479.1">
    <property type="nucleotide sequence ID" value="NZ_LT670817.1"/>
</dbReference>
<sequence length="73" mass="8734">MKQRDLTNEEIEGLKAFAQHFGRTWKDKLALDYWMNARIWVDQQGREHPELHRLRNDLGPRWLAKFNLGTTNA</sequence>
<dbReference type="EMBL" id="LT670817">
    <property type="protein sequence ID" value="SHH04766.1"/>
    <property type="molecule type" value="Genomic_DNA"/>
</dbReference>
<dbReference type="OrthoDB" id="8420607at2"/>
<gene>
    <name evidence="1" type="ORF">SAMN05443248_3493</name>
</gene>
<organism evidence="1 2">
    <name type="scientific">Bradyrhizobium erythrophlei</name>
    <dbReference type="NCBI Taxonomy" id="1437360"/>
    <lineage>
        <taxon>Bacteria</taxon>
        <taxon>Pseudomonadati</taxon>
        <taxon>Pseudomonadota</taxon>
        <taxon>Alphaproteobacteria</taxon>
        <taxon>Hyphomicrobiales</taxon>
        <taxon>Nitrobacteraceae</taxon>
        <taxon>Bradyrhizobium</taxon>
    </lineage>
</organism>
<dbReference type="Proteomes" id="UP000189796">
    <property type="component" value="Chromosome I"/>
</dbReference>
<protein>
    <submittedName>
        <fullName evidence="1">Uncharacterized protein</fullName>
    </submittedName>
</protein>
<evidence type="ECO:0000313" key="1">
    <source>
        <dbReference type="EMBL" id="SHH04766.1"/>
    </source>
</evidence>
<proteinExistence type="predicted"/>
<accession>A0A1M5PTA3</accession>
<evidence type="ECO:0000313" key="2">
    <source>
        <dbReference type="Proteomes" id="UP000189796"/>
    </source>
</evidence>